<evidence type="ECO:0000256" key="5">
    <source>
        <dbReference type="ARBA" id="ARBA00023136"/>
    </source>
</evidence>
<proteinExistence type="predicted"/>
<keyword evidence="2" id="KW-1003">Cell membrane</keyword>
<name>A0A1H5YNW7_9RHOB</name>
<dbReference type="GO" id="GO:0015171">
    <property type="term" value="F:amino acid transmembrane transporter activity"/>
    <property type="evidence" value="ECO:0007669"/>
    <property type="project" value="TreeGrafter"/>
</dbReference>
<dbReference type="PIRSF" id="PIRSF006324">
    <property type="entry name" value="LeuE"/>
    <property type="match status" value="1"/>
</dbReference>
<accession>A0A1H5YNW7</accession>
<evidence type="ECO:0000256" key="4">
    <source>
        <dbReference type="ARBA" id="ARBA00022989"/>
    </source>
</evidence>
<evidence type="ECO:0000256" key="1">
    <source>
        <dbReference type="ARBA" id="ARBA00004651"/>
    </source>
</evidence>
<keyword evidence="3 6" id="KW-0812">Transmembrane</keyword>
<dbReference type="Pfam" id="PF01810">
    <property type="entry name" value="LysE"/>
    <property type="match status" value="1"/>
</dbReference>
<protein>
    <submittedName>
        <fullName evidence="7">Threonine/homoserine/homoserine lactone efflux protein</fullName>
    </submittedName>
</protein>
<dbReference type="Proteomes" id="UP000236752">
    <property type="component" value="Unassembled WGS sequence"/>
</dbReference>
<comment type="subcellular location">
    <subcellularLocation>
        <location evidence="1">Cell membrane</location>
        <topology evidence="1">Multi-pass membrane protein</topology>
    </subcellularLocation>
</comment>
<reference evidence="7 8" key="1">
    <citation type="submission" date="2016-10" db="EMBL/GenBank/DDBJ databases">
        <authorList>
            <person name="de Groot N.N."/>
        </authorList>
    </citation>
    <scope>NUCLEOTIDE SEQUENCE [LARGE SCALE GENOMIC DNA]</scope>
    <source>
        <strain evidence="7 8">DSM 26915</strain>
    </source>
</reference>
<feature type="transmembrane region" description="Helical" evidence="6">
    <location>
        <begin position="150"/>
        <end position="169"/>
    </location>
</feature>
<feature type="transmembrane region" description="Helical" evidence="6">
    <location>
        <begin position="41"/>
        <end position="66"/>
    </location>
</feature>
<dbReference type="PANTHER" id="PTHR30086">
    <property type="entry name" value="ARGININE EXPORTER PROTEIN ARGO"/>
    <property type="match status" value="1"/>
</dbReference>
<evidence type="ECO:0000313" key="7">
    <source>
        <dbReference type="EMBL" id="SEG25833.1"/>
    </source>
</evidence>
<dbReference type="AlphaFoldDB" id="A0A1H5YNW7"/>
<dbReference type="RefSeq" id="WP_146064528.1">
    <property type="nucleotide sequence ID" value="NZ_FNUZ01000003.1"/>
</dbReference>
<sequence>MPDFPTLLTFITASLILLVVPGPTIALIISKSMSHGKRNAVPMVLGIAAGGTVTATLALAGVSAILMGSATAFNALKLVGALYLFYLGFKLLTAKPQDFDISITPDETPFTTFRDGFLVMVFNPKGILFFAAFVPQFITAELAYTTQATVFVMVFVLTGMVVDTCYALLADRLGRLIRSPRVQTGVNRTAGVTIIGAGVATLFSRQP</sequence>
<dbReference type="OrthoDB" id="9804822at2"/>
<evidence type="ECO:0000256" key="6">
    <source>
        <dbReference type="SAM" id="Phobius"/>
    </source>
</evidence>
<keyword evidence="8" id="KW-1185">Reference proteome</keyword>
<dbReference type="EMBL" id="FNUZ01000003">
    <property type="protein sequence ID" value="SEG25833.1"/>
    <property type="molecule type" value="Genomic_DNA"/>
</dbReference>
<organism evidence="7 8">
    <name type="scientific">Thalassococcus halodurans</name>
    <dbReference type="NCBI Taxonomy" id="373675"/>
    <lineage>
        <taxon>Bacteria</taxon>
        <taxon>Pseudomonadati</taxon>
        <taxon>Pseudomonadota</taxon>
        <taxon>Alphaproteobacteria</taxon>
        <taxon>Rhodobacterales</taxon>
        <taxon>Roseobacteraceae</taxon>
        <taxon>Thalassococcus</taxon>
    </lineage>
</organism>
<evidence type="ECO:0000256" key="2">
    <source>
        <dbReference type="ARBA" id="ARBA00022475"/>
    </source>
</evidence>
<dbReference type="GO" id="GO:0005886">
    <property type="term" value="C:plasma membrane"/>
    <property type="evidence" value="ECO:0007669"/>
    <property type="project" value="UniProtKB-SubCell"/>
</dbReference>
<feature type="transmembrane region" description="Helical" evidence="6">
    <location>
        <begin position="117"/>
        <end position="138"/>
    </location>
</feature>
<dbReference type="InterPro" id="IPR001123">
    <property type="entry name" value="LeuE-type"/>
</dbReference>
<gene>
    <name evidence="7" type="ORF">SAMN04488045_2191</name>
</gene>
<evidence type="ECO:0000313" key="8">
    <source>
        <dbReference type="Proteomes" id="UP000236752"/>
    </source>
</evidence>
<evidence type="ECO:0000256" key="3">
    <source>
        <dbReference type="ARBA" id="ARBA00022692"/>
    </source>
</evidence>
<feature type="transmembrane region" description="Helical" evidence="6">
    <location>
        <begin position="6"/>
        <end position="29"/>
    </location>
</feature>
<keyword evidence="4 6" id="KW-1133">Transmembrane helix</keyword>
<keyword evidence="5 6" id="KW-0472">Membrane</keyword>
<dbReference type="PANTHER" id="PTHR30086:SF20">
    <property type="entry name" value="ARGININE EXPORTER PROTEIN ARGO-RELATED"/>
    <property type="match status" value="1"/>
</dbReference>